<feature type="region of interest" description="Disordered" evidence="1">
    <location>
        <begin position="239"/>
        <end position="259"/>
    </location>
</feature>
<organism evidence="2 3">
    <name type="scientific">Sorghum bicolor</name>
    <name type="common">Sorghum</name>
    <name type="synonym">Sorghum vulgare</name>
    <dbReference type="NCBI Taxonomy" id="4558"/>
    <lineage>
        <taxon>Eukaryota</taxon>
        <taxon>Viridiplantae</taxon>
        <taxon>Streptophyta</taxon>
        <taxon>Embryophyta</taxon>
        <taxon>Tracheophyta</taxon>
        <taxon>Spermatophyta</taxon>
        <taxon>Magnoliopsida</taxon>
        <taxon>Liliopsida</taxon>
        <taxon>Poales</taxon>
        <taxon>Poaceae</taxon>
        <taxon>PACMAD clade</taxon>
        <taxon>Panicoideae</taxon>
        <taxon>Andropogonodae</taxon>
        <taxon>Andropogoneae</taxon>
        <taxon>Sorghinae</taxon>
        <taxon>Sorghum</taxon>
    </lineage>
</organism>
<accession>A0A921UG21</accession>
<feature type="region of interest" description="Disordered" evidence="1">
    <location>
        <begin position="83"/>
        <end position="135"/>
    </location>
</feature>
<feature type="compositionally biased region" description="Polar residues" evidence="1">
    <location>
        <begin position="122"/>
        <end position="133"/>
    </location>
</feature>
<proteinExistence type="predicted"/>
<reference evidence="2" key="1">
    <citation type="journal article" date="2019" name="BMC Genomics">
        <title>A new reference genome for Sorghum bicolor reveals high levels of sequence similarity between sweet and grain genotypes: implications for the genetics of sugar metabolism.</title>
        <authorList>
            <person name="Cooper E.A."/>
            <person name="Brenton Z.W."/>
            <person name="Flinn B.S."/>
            <person name="Jenkins J."/>
            <person name="Shu S."/>
            <person name="Flowers D."/>
            <person name="Luo F."/>
            <person name="Wang Y."/>
            <person name="Xia P."/>
            <person name="Barry K."/>
            <person name="Daum C."/>
            <person name="Lipzen A."/>
            <person name="Yoshinaga Y."/>
            <person name="Schmutz J."/>
            <person name="Saski C."/>
            <person name="Vermerris W."/>
            <person name="Kresovich S."/>
        </authorList>
    </citation>
    <scope>NUCLEOTIDE SEQUENCE</scope>
</reference>
<protein>
    <submittedName>
        <fullName evidence="2">Uncharacterized protein</fullName>
    </submittedName>
</protein>
<sequence length="259" mass="27560">MATNAPCALHPPRSSALHGKLLHDPPYLNAIVPPRERTSSIQELASSTRKPSPLLLAPPVASRHLSSNHDVLVFHRMPSTTPRLALRSPQVRNPSGPASRLPSSSLPDPRATLRKLAPALPRTTSWTATSPSPMRTALLDPGAMTPRARPHSSPATLPALRRPRPMHREKDLARILRACHRQTAAGGEVSGVLAEAVATVASRSVSVFYACDVISSATATSAPSKKPAATATLMSLVTRSSKTATTDEDSELATLEKME</sequence>
<comment type="caution">
    <text evidence="2">The sequence shown here is derived from an EMBL/GenBank/DDBJ whole genome shotgun (WGS) entry which is preliminary data.</text>
</comment>
<evidence type="ECO:0000313" key="3">
    <source>
        <dbReference type="Proteomes" id="UP000807115"/>
    </source>
</evidence>
<gene>
    <name evidence="2" type="ORF">BDA96_05G180100</name>
</gene>
<dbReference type="AlphaFoldDB" id="A0A921UG21"/>
<feature type="compositionally biased region" description="Low complexity" evidence="1">
    <location>
        <begin position="94"/>
        <end position="110"/>
    </location>
</feature>
<dbReference type="Proteomes" id="UP000807115">
    <property type="component" value="Chromosome 5"/>
</dbReference>
<reference evidence="2" key="2">
    <citation type="submission" date="2020-10" db="EMBL/GenBank/DDBJ databases">
        <authorList>
            <person name="Cooper E.A."/>
            <person name="Brenton Z.W."/>
            <person name="Flinn B.S."/>
            <person name="Jenkins J."/>
            <person name="Shu S."/>
            <person name="Flowers D."/>
            <person name="Luo F."/>
            <person name="Wang Y."/>
            <person name="Xia P."/>
            <person name="Barry K."/>
            <person name="Daum C."/>
            <person name="Lipzen A."/>
            <person name="Yoshinaga Y."/>
            <person name="Schmutz J."/>
            <person name="Saski C."/>
            <person name="Vermerris W."/>
            <person name="Kresovich S."/>
        </authorList>
    </citation>
    <scope>NUCLEOTIDE SEQUENCE</scope>
</reference>
<name>A0A921UG21_SORBI</name>
<evidence type="ECO:0000313" key="2">
    <source>
        <dbReference type="EMBL" id="KAG0530368.1"/>
    </source>
</evidence>
<dbReference type="EMBL" id="CM027684">
    <property type="protein sequence ID" value="KAG0530368.1"/>
    <property type="molecule type" value="Genomic_DNA"/>
</dbReference>
<evidence type="ECO:0000256" key="1">
    <source>
        <dbReference type="SAM" id="MobiDB-lite"/>
    </source>
</evidence>